<reference evidence="7 8" key="1">
    <citation type="submission" date="2020-07" db="EMBL/GenBank/DDBJ databases">
        <title>Draft whole-genome sequence of Heliobacterium chlorum DSM 3682, type strain.</title>
        <authorList>
            <person name="Kyndt J.A."/>
            <person name="Meyer T.E."/>
            <person name="Imhoff J.F."/>
        </authorList>
    </citation>
    <scope>NUCLEOTIDE SEQUENCE [LARGE SCALE GENOMIC DNA]</scope>
    <source>
        <strain evidence="7 8">DSM 3682</strain>
    </source>
</reference>
<evidence type="ECO:0000259" key="6">
    <source>
        <dbReference type="PROSITE" id="PS50110"/>
    </source>
</evidence>
<evidence type="ECO:0000256" key="3">
    <source>
        <dbReference type="ARBA" id="ARBA00023012"/>
    </source>
</evidence>
<dbReference type="RefSeq" id="WP_188038381.1">
    <property type="nucleotide sequence ID" value="NZ_JACVHF010000001.1"/>
</dbReference>
<dbReference type="Gene3D" id="3.40.50.2300">
    <property type="match status" value="1"/>
</dbReference>
<name>A0ABR7T029_HELCL</name>
<feature type="modified residue" description="4-aspartylphosphate" evidence="5">
    <location>
        <position position="53"/>
    </location>
</feature>
<dbReference type="InterPro" id="IPR050595">
    <property type="entry name" value="Bact_response_regulator"/>
</dbReference>
<comment type="function">
    <text evidence="4">May play the central regulatory role in sporulation. It may be an element of the effector pathway responsible for the activation of sporulation genes in response to nutritional stress. Spo0A may act in concert with spo0H (a sigma factor) to control the expression of some genes that are critical to the sporulation process.</text>
</comment>
<dbReference type="PANTHER" id="PTHR44591:SF14">
    <property type="entry name" value="PROTEIN PILG"/>
    <property type="match status" value="1"/>
</dbReference>
<keyword evidence="2 5" id="KW-0597">Phosphoprotein</keyword>
<comment type="caution">
    <text evidence="7">The sequence shown here is derived from an EMBL/GenBank/DDBJ whole genome shotgun (WGS) entry which is preliminary data.</text>
</comment>
<evidence type="ECO:0000313" key="8">
    <source>
        <dbReference type="Proteomes" id="UP000617402"/>
    </source>
</evidence>
<evidence type="ECO:0000256" key="4">
    <source>
        <dbReference type="ARBA" id="ARBA00024867"/>
    </source>
</evidence>
<evidence type="ECO:0000256" key="2">
    <source>
        <dbReference type="ARBA" id="ARBA00022553"/>
    </source>
</evidence>
<sequence length="121" mass="13575">MKILVVDDSLVYRTAIVRLLKENLPEATCFTAGDGIEGLATYLRERPNYTLLDLLMPGMTGQEVLKKIKETDPEAKVIILTADIQKFTENEVRDLGAWFFVHKPITREKVIALAEIIKGAS</sequence>
<dbReference type="PANTHER" id="PTHR44591">
    <property type="entry name" value="STRESS RESPONSE REGULATOR PROTEIN 1"/>
    <property type="match status" value="1"/>
</dbReference>
<evidence type="ECO:0000256" key="5">
    <source>
        <dbReference type="PROSITE-ProRule" id="PRU00169"/>
    </source>
</evidence>
<dbReference type="Pfam" id="PF00072">
    <property type="entry name" value="Response_reg"/>
    <property type="match status" value="1"/>
</dbReference>
<organism evidence="7 8">
    <name type="scientific">Heliobacterium chlorum</name>
    <dbReference type="NCBI Taxonomy" id="2698"/>
    <lineage>
        <taxon>Bacteria</taxon>
        <taxon>Bacillati</taxon>
        <taxon>Bacillota</taxon>
        <taxon>Clostridia</taxon>
        <taxon>Eubacteriales</taxon>
        <taxon>Heliobacteriaceae</taxon>
        <taxon>Heliobacterium</taxon>
    </lineage>
</organism>
<feature type="domain" description="Response regulatory" evidence="6">
    <location>
        <begin position="2"/>
        <end position="118"/>
    </location>
</feature>
<dbReference type="EMBL" id="JACVHF010000001">
    <property type="protein sequence ID" value="MBC9783219.1"/>
    <property type="molecule type" value="Genomic_DNA"/>
</dbReference>
<accession>A0ABR7T029</accession>
<dbReference type="SMART" id="SM00448">
    <property type="entry name" value="REC"/>
    <property type="match status" value="1"/>
</dbReference>
<proteinExistence type="predicted"/>
<keyword evidence="3" id="KW-0902">Two-component regulatory system</keyword>
<keyword evidence="8" id="KW-1185">Reference proteome</keyword>
<gene>
    <name evidence="7" type="ORF">H1S01_01690</name>
</gene>
<protein>
    <recommendedName>
        <fullName evidence="1">Stage 0 sporulation protein A homolog</fullName>
    </recommendedName>
</protein>
<evidence type="ECO:0000256" key="1">
    <source>
        <dbReference type="ARBA" id="ARBA00018672"/>
    </source>
</evidence>
<dbReference type="PROSITE" id="PS50110">
    <property type="entry name" value="RESPONSE_REGULATORY"/>
    <property type="match status" value="1"/>
</dbReference>
<dbReference type="Proteomes" id="UP000617402">
    <property type="component" value="Unassembled WGS sequence"/>
</dbReference>
<dbReference type="SUPFAM" id="SSF52172">
    <property type="entry name" value="CheY-like"/>
    <property type="match status" value="1"/>
</dbReference>
<evidence type="ECO:0000313" key="7">
    <source>
        <dbReference type="EMBL" id="MBC9783219.1"/>
    </source>
</evidence>
<dbReference type="InterPro" id="IPR011006">
    <property type="entry name" value="CheY-like_superfamily"/>
</dbReference>
<dbReference type="InterPro" id="IPR001789">
    <property type="entry name" value="Sig_transdc_resp-reg_receiver"/>
</dbReference>